<dbReference type="EMBL" id="GEZM01050615">
    <property type="protein sequence ID" value="JAV75501.1"/>
    <property type="molecule type" value="Transcribed_RNA"/>
</dbReference>
<organism evidence="2">
    <name type="scientific">Photinus pyralis</name>
    <name type="common">Common eastern firefly</name>
    <name type="synonym">Lampyris pyralis</name>
    <dbReference type="NCBI Taxonomy" id="7054"/>
    <lineage>
        <taxon>Eukaryota</taxon>
        <taxon>Metazoa</taxon>
        <taxon>Ecdysozoa</taxon>
        <taxon>Arthropoda</taxon>
        <taxon>Hexapoda</taxon>
        <taxon>Insecta</taxon>
        <taxon>Pterygota</taxon>
        <taxon>Neoptera</taxon>
        <taxon>Endopterygota</taxon>
        <taxon>Coleoptera</taxon>
        <taxon>Polyphaga</taxon>
        <taxon>Elateriformia</taxon>
        <taxon>Elateroidea</taxon>
        <taxon>Lampyridae</taxon>
        <taxon>Lampyrinae</taxon>
        <taxon>Photinus</taxon>
    </lineage>
</organism>
<protein>
    <submittedName>
        <fullName evidence="2">Uncharacterized protein</fullName>
    </submittedName>
</protein>
<feature type="compositionally biased region" description="Pro residues" evidence="1">
    <location>
        <begin position="49"/>
        <end position="58"/>
    </location>
</feature>
<feature type="compositionally biased region" description="Low complexity" evidence="1">
    <location>
        <begin position="37"/>
        <end position="48"/>
    </location>
</feature>
<evidence type="ECO:0000313" key="2">
    <source>
        <dbReference type="EMBL" id="JAV75501.1"/>
    </source>
</evidence>
<sequence length="127" mass="14176">MGFFHPLQLLQTLSGSELQLHKESSSKRSESSKLKRSTSSQSSIAAATSPPPSPPERLPVPATFKQRKNRGVIKPYLDPQPLGHSPLIDTFQPQTTSLLNLVDENFTLSVPHYCPYLYGHILIHHLH</sequence>
<evidence type="ECO:0000256" key="1">
    <source>
        <dbReference type="SAM" id="MobiDB-lite"/>
    </source>
</evidence>
<name>A0A1Y1LRA9_PHOPY</name>
<feature type="region of interest" description="Disordered" evidence="1">
    <location>
        <begin position="15"/>
        <end position="78"/>
    </location>
</feature>
<dbReference type="AlphaFoldDB" id="A0A1Y1LRA9"/>
<reference evidence="2" key="1">
    <citation type="journal article" date="2016" name="Sci. Rep.">
        <title>Molecular characterization of firefly nuptial gifts: a multi-omics approach sheds light on postcopulatory sexual selection.</title>
        <authorList>
            <person name="Al-Wathiqui N."/>
            <person name="Fallon T.R."/>
            <person name="South A."/>
            <person name="Weng J.K."/>
            <person name="Lewis S.M."/>
        </authorList>
    </citation>
    <scope>NUCLEOTIDE SEQUENCE</scope>
</reference>
<proteinExistence type="predicted"/>
<feature type="compositionally biased region" description="Basic and acidic residues" evidence="1">
    <location>
        <begin position="19"/>
        <end position="33"/>
    </location>
</feature>
<accession>A0A1Y1LRA9</accession>